<evidence type="ECO:0000313" key="3">
    <source>
        <dbReference type="EMBL" id="KAJ5606918.1"/>
    </source>
</evidence>
<feature type="domain" description="Clr5" evidence="2">
    <location>
        <begin position="7"/>
        <end position="58"/>
    </location>
</feature>
<feature type="compositionally biased region" description="Basic residues" evidence="1">
    <location>
        <begin position="55"/>
        <end position="67"/>
    </location>
</feature>
<feature type="region of interest" description="Disordered" evidence="1">
    <location>
        <begin position="316"/>
        <end position="340"/>
    </location>
</feature>
<dbReference type="InterPro" id="IPR025676">
    <property type="entry name" value="Clr5_dom"/>
</dbReference>
<protein>
    <recommendedName>
        <fullName evidence="2">Clr5 domain-containing protein</fullName>
    </recommendedName>
</protein>
<keyword evidence="4" id="KW-1185">Reference proteome</keyword>
<accession>A0AAD6E9H9</accession>
<dbReference type="RefSeq" id="XP_056754343.1">
    <property type="nucleotide sequence ID" value="XM_056894595.1"/>
</dbReference>
<dbReference type="AlphaFoldDB" id="A0AAD6E9H9"/>
<evidence type="ECO:0000256" key="1">
    <source>
        <dbReference type="SAM" id="MobiDB-lite"/>
    </source>
</evidence>
<dbReference type="Proteomes" id="UP001213799">
    <property type="component" value="Unassembled WGS sequence"/>
</dbReference>
<feature type="region of interest" description="Disordered" evidence="1">
    <location>
        <begin position="55"/>
        <end position="105"/>
    </location>
</feature>
<dbReference type="Pfam" id="PF14420">
    <property type="entry name" value="Clr5"/>
    <property type="match status" value="1"/>
</dbReference>
<dbReference type="EMBL" id="JAQJAE010000002">
    <property type="protein sequence ID" value="KAJ5606918.1"/>
    <property type="molecule type" value="Genomic_DNA"/>
</dbReference>
<gene>
    <name evidence="3" type="ORF">N7537_003537</name>
</gene>
<comment type="caution">
    <text evidence="3">The sequence shown here is derived from an EMBL/GenBank/DDBJ whole genome shotgun (WGS) entry which is preliminary data.</text>
</comment>
<reference evidence="3" key="1">
    <citation type="journal article" date="2023" name="IMA Fungus">
        <title>Comparative genomic study of the Penicillium genus elucidates a diverse pangenome and 15 lateral gene transfer events.</title>
        <authorList>
            <person name="Petersen C."/>
            <person name="Sorensen T."/>
            <person name="Nielsen M.R."/>
            <person name="Sondergaard T.E."/>
            <person name="Sorensen J.L."/>
            <person name="Fitzpatrick D.A."/>
            <person name="Frisvad J.C."/>
            <person name="Nielsen K.L."/>
        </authorList>
    </citation>
    <scope>NUCLEOTIDE SEQUENCE</scope>
    <source>
        <strain evidence="3">IBT 12815</strain>
    </source>
</reference>
<reference evidence="3" key="2">
    <citation type="submission" date="2023-01" db="EMBL/GenBank/DDBJ databases">
        <authorList>
            <person name="Petersen C."/>
        </authorList>
    </citation>
    <scope>NUCLEOTIDE SEQUENCE</scope>
    <source>
        <strain evidence="3">IBT 12815</strain>
    </source>
</reference>
<organism evidence="3 4">
    <name type="scientific">Penicillium hordei</name>
    <dbReference type="NCBI Taxonomy" id="40994"/>
    <lineage>
        <taxon>Eukaryota</taxon>
        <taxon>Fungi</taxon>
        <taxon>Dikarya</taxon>
        <taxon>Ascomycota</taxon>
        <taxon>Pezizomycotina</taxon>
        <taxon>Eurotiomycetes</taxon>
        <taxon>Eurotiomycetidae</taxon>
        <taxon>Eurotiales</taxon>
        <taxon>Aspergillaceae</taxon>
        <taxon>Penicillium</taxon>
    </lineage>
</organism>
<name>A0AAD6E9H9_9EURO</name>
<sequence length="367" mass="41200">MKTSISSDVWEKKKVLISKLYMEEEWPLKQVIKQIRTDDFNPSETQLRSRLKKWRVTKPSRQTRKKSLASASGEDQDLDKDVKRKASTIQRPLPSLPTRETPTHHEWPMTQPNYGHPSTLQHPVPDQDRKWSSPMIQQLTPSPSDEHIFNPDRTTAVSYSDLSPTTTSFDHSHTSPVGEGLMLNTTSAVAPSYPTYPLSPESCLPSPGAATTPGGIGWPPRAVSVDYGLNPSQWYSLPFEALTPPAIPQSTAAPMTPSMNGYLPQAQLYHPQYHHHYGEVPEYPHGYDAKNWKRAMSLQYDMAGHLSARPEHDRKQMLPHTQPHGQSHHMASPPHTLPGGPHSVMCAPIMPYMGHDHYVQKPPGIGY</sequence>
<dbReference type="GeneID" id="81584837"/>
<evidence type="ECO:0000259" key="2">
    <source>
        <dbReference type="Pfam" id="PF14420"/>
    </source>
</evidence>
<evidence type="ECO:0000313" key="4">
    <source>
        <dbReference type="Proteomes" id="UP001213799"/>
    </source>
</evidence>
<proteinExistence type="predicted"/>